<feature type="compositionally biased region" description="Polar residues" evidence="5">
    <location>
        <begin position="754"/>
        <end position="769"/>
    </location>
</feature>
<feature type="region of interest" description="Disordered" evidence="5">
    <location>
        <begin position="901"/>
        <end position="929"/>
    </location>
</feature>
<feature type="region of interest" description="Disordered" evidence="5">
    <location>
        <begin position="410"/>
        <end position="443"/>
    </location>
</feature>
<keyword evidence="8" id="KW-1185">Reference proteome</keyword>
<feature type="compositionally biased region" description="Low complexity" evidence="5">
    <location>
        <begin position="815"/>
        <end position="835"/>
    </location>
</feature>
<dbReference type="SMR" id="Q553R1"/>
<dbReference type="GO" id="GO:0012507">
    <property type="term" value="C:ER to Golgi transport vesicle membrane"/>
    <property type="evidence" value="ECO:0000318"/>
    <property type="project" value="GO_Central"/>
</dbReference>
<feature type="compositionally biased region" description="Low complexity" evidence="5">
    <location>
        <begin position="901"/>
        <end position="918"/>
    </location>
</feature>
<keyword evidence="2" id="KW-0333">Golgi apparatus</keyword>
<dbReference type="VEuPathDB" id="AmoebaDB:DDB_G0275331"/>
<evidence type="ECO:0000313" key="8">
    <source>
        <dbReference type="Proteomes" id="UP000002195"/>
    </source>
</evidence>
<dbReference type="HOGENOM" id="CLU_291425_0_0_1"/>
<feature type="coiled-coil region" evidence="4">
    <location>
        <begin position="935"/>
        <end position="969"/>
    </location>
</feature>
<feature type="region of interest" description="Disordered" evidence="5">
    <location>
        <begin position="694"/>
        <end position="769"/>
    </location>
</feature>
<dbReference type="KEGG" id="ddi:DDB_G0275331"/>
<feature type="domain" description="Vesicle tethering protein Uso1/P115-like head" evidence="6">
    <location>
        <begin position="365"/>
        <end position="691"/>
    </location>
</feature>
<accession>Q553R1</accession>
<dbReference type="InParanoid" id="Q553R1"/>
<dbReference type="STRING" id="44689.Q553R1"/>
<dbReference type="InterPro" id="IPR024095">
    <property type="entry name" value="Vesicle_P115"/>
</dbReference>
<evidence type="ECO:0000313" key="7">
    <source>
        <dbReference type="EMBL" id="EAL69731.1"/>
    </source>
</evidence>
<dbReference type="PANTHER" id="PTHR10013:SF0">
    <property type="entry name" value="GENERAL VESICULAR TRANSPORT FACTOR P115"/>
    <property type="match status" value="1"/>
</dbReference>
<dbReference type="GO" id="GO:0048211">
    <property type="term" value="P:Golgi vesicle docking"/>
    <property type="evidence" value="ECO:0000318"/>
    <property type="project" value="GO_Central"/>
</dbReference>
<evidence type="ECO:0000256" key="2">
    <source>
        <dbReference type="ARBA" id="ARBA00023034"/>
    </source>
</evidence>
<dbReference type="Proteomes" id="UP000002195">
    <property type="component" value="Unassembled WGS sequence"/>
</dbReference>
<proteinExistence type="predicted"/>
<dbReference type="FunFam" id="1.25.10.10:FF:001603">
    <property type="entry name" value="Uncharacterized protein"/>
    <property type="match status" value="1"/>
</dbReference>
<dbReference type="AlphaFoldDB" id="Q553R1"/>
<keyword evidence="3 4" id="KW-0175">Coiled coil</keyword>
<protein>
    <recommendedName>
        <fullName evidence="6">Vesicle tethering protein Uso1/P115-like head domain-containing protein</fullName>
    </recommendedName>
</protein>
<dbReference type="FunCoup" id="Q553R1">
    <property type="interactions" value="847"/>
</dbReference>
<dbReference type="OMA" id="GQETFCN"/>
<comment type="subcellular location">
    <subcellularLocation>
        <location evidence="1">Golgi apparatus</location>
    </subcellularLocation>
</comment>
<dbReference type="GO" id="GO:0005783">
    <property type="term" value="C:endoplasmic reticulum"/>
    <property type="evidence" value="ECO:0000318"/>
    <property type="project" value="GO_Central"/>
</dbReference>
<dbReference type="eggNOG" id="KOG0946">
    <property type="taxonomic scope" value="Eukaryota"/>
</dbReference>
<dbReference type="InterPro" id="IPR006953">
    <property type="entry name" value="Vesicle_Uso1_P115_head"/>
</dbReference>
<dbReference type="dictyBase" id="DDB_G0275331"/>
<dbReference type="GO" id="GO:0006886">
    <property type="term" value="P:intracellular protein transport"/>
    <property type="evidence" value="ECO:0000318"/>
    <property type="project" value="GO_Central"/>
</dbReference>
<dbReference type="RefSeq" id="XP_643659.1">
    <property type="nucleotide sequence ID" value="XM_638567.1"/>
</dbReference>
<dbReference type="InterPro" id="IPR016024">
    <property type="entry name" value="ARM-type_fold"/>
</dbReference>
<evidence type="ECO:0000256" key="5">
    <source>
        <dbReference type="SAM" id="MobiDB-lite"/>
    </source>
</evidence>
<dbReference type="GO" id="GO:0048280">
    <property type="term" value="P:vesicle fusion with Golgi apparatus"/>
    <property type="evidence" value="ECO:0007669"/>
    <property type="project" value="InterPro"/>
</dbReference>
<dbReference type="GO" id="GO:0000139">
    <property type="term" value="C:Golgi membrane"/>
    <property type="evidence" value="ECO:0007669"/>
    <property type="project" value="InterPro"/>
</dbReference>
<dbReference type="SUPFAM" id="SSF48371">
    <property type="entry name" value="ARM repeat"/>
    <property type="match status" value="1"/>
</dbReference>
<evidence type="ECO:0000256" key="3">
    <source>
        <dbReference type="ARBA" id="ARBA00023054"/>
    </source>
</evidence>
<feature type="compositionally biased region" description="Low complexity" evidence="5">
    <location>
        <begin position="706"/>
        <end position="745"/>
    </location>
</feature>
<dbReference type="GO" id="GO:0006888">
    <property type="term" value="P:endoplasmic reticulum to Golgi vesicle-mediated transport"/>
    <property type="evidence" value="ECO:0000318"/>
    <property type="project" value="GO_Central"/>
</dbReference>
<dbReference type="Pfam" id="PF04869">
    <property type="entry name" value="Uso1_p115_head"/>
    <property type="match status" value="1"/>
</dbReference>
<dbReference type="GO" id="GO:0005795">
    <property type="term" value="C:Golgi stack"/>
    <property type="evidence" value="ECO:0000318"/>
    <property type="project" value="GO_Central"/>
</dbReference>
<dbReference type="PhylomeDB" id="Q553R1"/>
<dbReference type="PaxDb" id="44689-DDB0202550"/>
<reference evidence="7 8" key="1">
    <citation type="journal article" date="2005" name="Nature">
        <title>The genome of the social amoeba Dictyostelium discoideum.</title>
        <authorList>
            <consortium name="The Dictyostelium discoideum Sequencing Consortium"/>
            <person name="Eichinger L."/>
            <person name="Pachebat J.A."/>
            <person name="Glockner G."/>
            <person name="Rajandream M.A."/>
            <person name="Sucgang R."/>
            <person name="Berriman M."/>
            <person name="Song J."/>
            <person name="Olsen R."/>
            <person name="Szafranski K."/>
            <person name="Xu Q."/>
            <person name="Tunggal B."/>
            <person name="Kummerfeld S."/>
            <person name="Madera M."/>
            <person name="Konfortov B.A."/>
            <person name="Rivero F."/>
            <person name="Bankier A.T."/>
            <person name="Lehmann R."/>
            <person name="Hamlin N."/>
            <person name="Davies R."/>
            <person name="Gaudet P."/>
            <person name="Fey P."/>
            <person name="Pilcher K."/>
            <person name="Chen G."/>
            <person name="Saunders D."/>
            <person name="Sodergren E."/>
            <person name="Davis P."/>
            <person name="Kerhornou A."/>
            <person name="Nie X."/>
            <person name="Hall N."/>
            <person name="Anjard C."/>
            <person name="Hemphill L."/>
            <person name="Bason N."/>
            <person name="Farbrother P."/>
            <person name="Desany B."/>
            <person name="Just E."/>
            <person name="Morio T."/>
            <person name="Rost R."/>
            <person name="Churcher C."/>
            <person name="Cooper J."/>
            <person name="Haydock S."/>
            <person name="van Driessche N."/>
            <person name="Cronin A."/>
            <person name="Goodhead I."/>
            <person name="Muzny D."/>
            <person name="Mourier T."/>
            <person name="Pain A."/>
            <person name="Lu M."/>
            <person name="Harper D."/>
            <person name="Lindsay R."/>
            <person name="Hauser H."/>
            <person name="James K."/>
            <person name="Quiles M."/>
            <person name="Madan Babu M."/>
            <person name="Saito T."/>
            <person name="Buchrieser C."/>
            <person name="Wardroper A."/>
            <person name="Felder M."/>
            <person name="Thangavelu M."/>
            <person name="Johnson D."/>
            <person name="Knights A."/>
            <person name="Loulseged H."/>
            <person name="Mungall K."/>
            <person name="Oliver K."/>
            <person name="Price C."/>
            <person name="Quail M.A."/>
            <person name="Urushihara H."/>
            <person name="Hernandez J."/>
            <person name="Rabbinowitsch E."/>
            <person name="Steffen D."/>
            <person name="Sanders M."/>
            <person name="Ma J."/>
            <person name="Kohara Y."/>
            <person name="Sharp S."/>
            <person name="Simmonds M."/>
            <person name="Spiegler S."/>
            <person name="Tivey A."/>
            <person name="Sugano S."/>
            <person name="White B."/>
            <person name="Walker D."/>
            <person name="Woodward J."/>
            <person name="Winckler T."/>
            <person name="Tanaka Y."/>
            <person name="Shaulsky G."/>
            <person name="Schleicher M."/>
            <person name="Weinstock G."/>
            <person name="Rosenthal A."/>
            <person name="Cox E.C."/>
            <person name="Chisholm R.L."/>
            <person name="Gibbs R."/>
            <person name="Loomis W.F."/>
            <person name="Platzer M."/>
            <person name="Kay R.R."/>
            <person name="Williams J."/>
            <person name="Dear P.H."/>
            <person name="Noegel A.A."/>
            <person name="Barrell B."/>
            <person name="Kuspa A."/>
        </authorList>
    </citation>
    <scope>NUCLEOTIDE SEQUENCE [LARGE SCALE GENOMIC DNA]</scope>
    <source>
        <strain evidence="7 8">AX4</strain>
    </source>
</reference>
<dbReference type="EMBL" id="AAFI02000013">
    <property type="protein sequence ID" value="EAL69731.1"/>
    <property type="molecule type" value="Genomic_DNA"/>
</dbReference>
<evidence type="ECO:0000256" key="4">
    <source>
        <dbReference type="SAM" id="Coils"/>
    </source>
</evidence>
<dbReference type="GeneID" id="8619924"/>
<comment type="caution">
    <text evidence="7">The sequence shown here is derived from an EMBL/GenBank/DDBJ whole genome shotgun (WGS) entry which is preliminary data.</text>
</comment>
<dbReference type="PANTHER" id="PTHR10013">
    <property type="entry name" value="GENERAL VESICULAR TRANSPORT FACTOR P115"/>
    <property type="match status" value="1"/>
</dbReference>
<dbReference type="Gene3D" id="1.25.10.10">
    <property type="entry name" value="Leucine-rich Repeat Variant"/>
    <property type="match status" value="1"/>
</dbReference>
<dbReference type="Reactome" id="R-DDI-6807878">
    <property type="pathway name" value="COPI-mediated anterograde transport"/>
</dbReference>
<feature type="region of interest" description="Disordered" evidence="5">
    <location>
        <begin position="815"/>
        <end position="847"/>
    </location>
</feature>
<dbReference type="InterPro" id="IPR011989">
    <property type="entry name" value="ARM-like"/>
</dbReference>
<evidence type="ECO:0000256" key="1">
    <source>
        <dbReference type="ARBA" id="ARBA00004555"/>
    </source>
</evidence>
<evidence type="ECO:0000259" key="6">
    <source>
        <dbReference type="Pfam" id="PF04869"/>
    </source>
</evidence>
<dbReference type="GO" id="GO:0061025">
    <property type="term" value="P:membrane fusion"/>
    <property type="evidence" value="ECO:0000318"/>
    <property type="project" value="GO_Central"/>
</dbReference>
<feature type="compositionally biased region" description="Low complexity" evidence="5">
    <location>
        <begin position="410"/>
        <end position="440"/>
    </location>
</feature>
<dbReference type="Reactome" id="R-DDI-204005">
    <property type="pathway name" value="COPII-mediated vesicle transport"/>
</dbReference>
<gene>
    <name evidence="7" type="ORF">DDB_G0275331</name>
</gene>
<sequence>MNKNWFGGFLNNVKQTSGSSSGGSGVNNVSVEPLMDKIQDASSTIEVKKEAVTQLSSINRSCHQAVGARMSVLTNLLEQNKDDIELVREIIQILTLIMTTLPKDDNIIEIHNTELFISVKSNFVVICDLLKVNDYYIKYYIARFLVILIKNRFDAVQEAILSCPMSMPNIMSLLLDKREVIRNEALLIILELTKSNQEIQKIVAFESAFEILLDIIKREGLSEGGVIVNDCILVLNNLLKGNVSNQNFFRETGCIQGLSPLLEVQNTDMWILSDNKFNIIMSTLDIILTLVERNNVSTPPNQHVISHSGIMNLIIRLGLGKMSSQVIRSKSLYTLGEIIHLNPENISEFSGVTMKSEVSKQSQTALLRLTTVMLYSKDIIEKAAAFHVFKSYLYNNEEAQMALASTIISDSSNNNNNNNNNTTSGDSTSSSNNTNSKSNSPIDQQQKLQLEFENLSIGQHLYKALFSWETPIQGKPFDISCFWFASVVLLYMLKDSIHTKEQLLKMPLEVPKSSAEAQQPVTLFTKLMACLMATKKQDIDPTIKIGLLKLLAVWLADSPKSIKIFFDGNQHLAFLVEIILSPLPTGSSTVGNPNLHSHIQGLCTLILGICAQYMDDETAEKNKSNLSSIINHRITVNTFKEKLDSLRKSDSFTNAEQGEESFDPSSTAAKTIILYDFDFTMFFKDVYDKIRHIGTNINKPRPGKRPQQPTTTTNTTQQQQQQPPSQQQPQQQQQQQQSSPQSSSPLIQQKYDHTTTPNNNGSPQSPPIQTVQQLDNSIEFNNLKKVNNELIEQLTGIKLQYQQLQQHSNQQQQLHQNQLQQLQQQLSTQVPLPQSSSPPPQQTTSGASEQELLQLLEDKDKEISSLSDAVYKLEDIVVAKDDQIEEINNIIEQLKQQLQQSQQQQQQQQQQQSSSSSSPFGNGGNGLDSSDYFELLRLRQENEPTQSRVRQLENEVSQLNQKIIYLTNENQLIQQQKEDALKKITSSPTSNNKNEPNSLKLAKLEGELSEMKIKYESLIKEQDEVLSYSTKIELENSNLKNQLSKLQQ</sequence>
<organism evidence="7 8">
    <name type="scientific">Dictyostelium discoideum</name>
    <name type="common">Social amoeba</name>
    <dbReference type="NCBI Taxonomy" id="44689"/>
    <lineage>
        <taxon>Eukaryota</taxon>
        <taxon>Amoebozoa</taxon>
        <taxon>Evosea</taxon>
        <taxon>Eumycetozoa</taxon>
        <taxon>Dictyostelia</taxon>
        <taxon>Dictyosteliales</taxon>
        <taxon>Dictyosteliaceae</taxon>
        <taxon>Dictyostelium</taxon>
    </lineage>
</organism>
<name>Q553R1_DICDI</name>